<dbReference type="InterPro" id="IPR016181">
    <property type="entry name" value="Acyl_CoA_acyltransferase"/>
</dbReference>
<gene>
    <name evidence="2" type="ORF">BSQ49_01225</name>
</gene>
<reference evidence="2 3" key="1">
    <citation type="submission" date="2016-11" db="EMBL/GenBank/DDBJ databases">
        <title>Interaction between Lactobacillus species and yeast in water kefir.</title>
        <authorList>
            <person name="Behr J."/>
            <person name="Xu D."/>
            <person name="Vogel R.F."/>
        </authorList>
    </citation>
    <scope>NUCLEOTIDE SEQUENCE [LARGE SCALE GENOMIC DNA]</scope>
    <source>
        <strain evidence="2 3">TMW 1.1822</strain>
    </source>
</reference>
<accession>A0A3S6QRU4</accession>
<name>A0A3S6QRU4_9LACO</name>
<dbReference type="RefSeq" id="WP_141052654.1">
    <property type="nucleotide sequence ID" value="NZ_CP018176.1"/>
</dbReference>
<dbReference type="PROSITE" id="PS51186">
    <property type="entry name" value="GNAT"/>
    <property type="match status" value="1"/>
</dbReference>
<feature type="domain" description="N-acetyltransferase" evidence="1">
    <location>
        <begin position="4"/>
        <end position="155"/>
    </location>
</feature>
<dbReference type="InterPro" id="IPR000182">
    <property type="entry name" value="GNAT_dom"/>
</dbReference>
<proteinExistence type="predicted"/>
<dbReference type="GO" id="GO:0016747">
    <property type="term" value="F:acyltransferase activity, transferring groups other than amino-acyl groups"/>
    <property type="evidence" value="ECO:0007669"/>
    <property type="project" value="InterPro"/>
</dbReference>
<dbReference type="Pfam" id="PF13302">
    <property type="entry name" value="Acetyltransf_3"/>
    <property type="match status" value="1"/>
</dbReference>
<dbReference type="Gene3D" id="3.40.630.30">
    <property type="match status" value="1"/>
</dbReference>
<sequence length="155" mass="17886">MVNYVISKMTQKSAVSVAQWHYQDEYEFYDMTADPEDYQELMNEELRGDSYYQVTQAGRLIGFFVVEKTDRQEVVEVGLGMAPELTGQGNGLEFVRAILKYVSRVKNPQKILFDVAKFNVRAQKLYQKIGFKVVNYHEQETNGGSYPFVLMVKSV</sequence>
<dbReference type="PANTHER" id="PTHR43415">
    <property type="entry name" value="SPERMIDINE N(1)-ACETYLTRANSFERASE"/>
    <property type="match status" value="1"/>
</dbReference>
<evidence type="ECO:0000259" key="1">
    <source>
        <dbReference type="PROSITE" id="PS51186"/>
    </source>
</evidence>
<dbReference type="SUPFAM" id="SSF55729">
    <property type="entry name" value="Acyl-CoA N-acyltransferases (Nat)"/>
    <property type="match status" value="1"/>
</dbReference>
<dbReference type="AlphaFoldDB" id="A0A3S6QRU4"/>
<organism evidence="2 3">
    <name type="scientific">Liquorilactobacillus hordei</name>
    <dbReference type="NCBI Taxonomy" id="468911"/>
    <lineage>
        <taxon>Bacteria</taxon>
        <taxon>Bacillati</taxon>
        <taxon>Bacillota</taxon>
        <taxon>Bacilli</taxon>
        <taxon>Lactobacillales</taxon>
        <taxon>Lactobacillaceae</taxon>
        <taxon>Liquorilactobacillus</taxon>
    </lineage>
</organism>
<dbReference type="EMBL" id="CP018176">
    <property type="protein sequence ID" value="AUJ28957.1"/>
    <property type="molecule type" value="Genomic_DNA"/>
</dbReference>
<dbReference type="PANTHER" id="PTHR43415:SF3">
    <property type="entry name" value="GNAT-FAMILY ACETYLTRANSFERASE"/>
    <property type="match status" value="1"/>
</dbReference>
<dbReference type="KEGG" id="lhw:BSQ49_01225"/>
<evidence type="ECO:0000313" key="2">
    <source>
        <dbReference type="EMBL" id="AUJ28957.1"/>
    </source>
</evidence>
<protein>
    <submittedName>
        <fullName evidence="2">Alanine acetyltransferase</fullName>
    </submittedName>
</protein>
<dbReference type="Proteomes" id="UP000314960">
    <property type="component" value="Chromosome"/>
</dbReference>
<keyword evidence="2" id="KW-0808">Transferase</keyword>
<evidence type="ECO:0000313" key="3">
    <source>
        <dbReference type="Proteomes" id="UP000314960"/>
    </source>
</evidence>